<dbReference type="PROSITE" id="PS01095">
    <property type="entry name" value="GH18_1"/>
    <property type="match status" value="2"/>
</dbReference>
<evidence type="ECO:0000256" key="1">
    <source>
        <dbReference type="ARBA" id="ARBA00009121"/>
    </source>
</evidence>
<dbReference type="CDD" id="cd02872">
    <property type="entry name" value="GH18_chitolectin_chitotriosidase"/>
    <property type="match status" value="1"/>
</dbReference>
<evidence type="ECO:0008006" key="14">
    <source>
        <dbReference type="Google" id="ProtNLM"/>
    </source>
</evidence>
<dbReference type="Gene3D" id="3.10.50.10">
    <property type="match status" value="2"/>
</dbReference>
<dbReference type="GO" id="GO:0005975">
    <property type="term" value="P:carbohydrate metabolic process"/>
    <property type="evidence" value="ECO:0007669"/>
    <property type="project" value="InterPro"/>
</dbReference>
<dbReference type="EMBL" id="JAODUP010000393">
    <property type="protein sequence ID" value="KAK2150730.1"/>
    <property type="molecule type" value="Genomic_DNA"/>
</dbReference>
<feature type="compositionally biased region" description="Low complexity" evidence="8">
    <location>
        <begin position="396"/>
        <end position="415"/>
    </location>
</feature>
<dbReference type="SMART" id="SM00494">
    <property type="entry name" value="ChtBD2"/>
    <property type="match status" value="1"/>
</dbReference>
<evidence type="ECO:0000256" key="3">
    <source>
        <dbReference type="ARBA" id="ARBA00022729"/>
    </source>
</evidence>
<dbReference type="SUPFAM" id="SSF57625">
    <property type="entry name" value="Invertebrate chitin-binding proteins"/>
    <property type="match status" value="1"/>
</dbReference>
<organism evidence="12 13">
    <name type="scientific">Paralvinella palmiformis</name>
    <dbReference type="NCBI Taxonomy" id="53620"/>
    <lineage>
        <taxon>Eukaryota</taxon>
        <taxon>Metazoa</taxon>
        <taxon>Spiralia</taxon>
        <taxon>Lophotrochozoa</taxon>
        <taxon>Annelida</taxon>
        <taxon>Polychaeta</taxon>
        <taxon>Sedentaria</taxon>
        <taxon>Canalipalpata</taxon>
        <taxon>Terebellida</taxon>
        <taxon>Terebelliformia</taxon>
        <taxon>Alvinellidae</taxon>
        <taxon>Paralvinella</taxon>
    </lineage>
</organism>
<comment type="caution">
    <text evidence="12">The sequence shown here is derived from an EMBL/GenBank/DDBJ whole genome shotgun (WGS) entry which is preliminary data.</text>
</comment>
<accession>A0AAD9MZ20</accession>
<feature type="chain" id="PRO_5042294464" description="Chitinase" evidence="9">
    <location>
        <begin position="19"/>
        <end position="947"/>
    </location>
</feature>
<evidence type="ECO:0000313" key="13">
    <source>
        <dbReference type="Proteomes" id="UP001208570"/>
    </source>
</evidence>
<dbReference type="Proteomes" id="UP001208570">
    <property type="component" value="Unassembled WGS sequence"/>
</dbReference>
<name>A0AAD9MZ20_9ANNE</name>
<dbReference type="Gene3D" id="2.170.140.10">
    <property type="entry name" value="Chitin binding domain"/>
    <property type="match status" value="1"/>
</dbReference>
<evidence type="ECO:0000259" key="11">
    <source>
        <dbReference type="PROSITE" id="PS51910"/>
    </source>
</evidence>
<dbReference type="Pfam" id="PF00704">
    <property type="entry name" value="Glyco_hydro_18"/>
    <property type="match status" value="2"/>
</dbReference>
<evidence type="ECO:0000256" key="5">
    <source>
        <dbReference type="ARBA" id="ARBA00023157"/>
    </source>
</evidence>
<keyword evidence="4 7" id="KW-0378">Hydrolase</keyword>
<keyword evidence="3 9" id="KW-0732">Signal</keyword>
<dbReference type="SUPFAM" id="SSF54556">
    <property type="entry name" value="Chitinase insertion domain"/>
    <property type="match status" value="2"/>
</dbReference>
<reference evidence="12" key="1">
    <citation type="journal article" date="2023" name="Mol. Biol. Evol.">
        <title>Third-Generation Sequencing Reveals the Adaptive Role of the Epigenome in Three Deep-Sea Polychaetes.</title>
        <authorList>
            <person name="Perez M."/>
            <person name="Aroh O."/>
            <person name="Sun Y."/>
            <person name="Lan Y."/>
            <person name="Juniper S.K."/>
            <person name="Young C.R."/>
            <person name="Angers B."/>
            <person name="Qian P.Y."/>
        </authorList>
    </citation>
    <scope>NUCLEOTIDE SEQUENCE</scope>
    <source>
        <strain evidence="12">P08H-3</strain>
    </source>
</reference>
<keyword evidence="2" id="KW-0147">Chitin-binding</keyword>
<dbReference type="Gene3D" id="3.20.20.80">
    <property type="entry name" value="Glycosidases"/>
    <property type="match status" value="2"/>
</dbReference>
<evidence type="ECO:0000259" key="10">
    <source>
        <dbReference type="PROSITE" id="PS50940"/>
    </source>
</evidence>
<evidence type="ECO:0000256" key="8">
    <source>
        <dbReference type="SAM" id="MobiDB-lite"/>
    </source>
</evidence>
<feature type="signal peptide" evidence="9">
    <location>
        <begin position="1"/>
        <end position="18"/>
    </location>
</feature>
<dbReference type="Pfam" id="PF01607">
    <property type="entry name" value="CBM_14"/>
    <property type="match status" value="1"/>
</dbReference>
<dbReference type="InterPro" id="IPR017853">
    <property type="entry name" value="GH"/>
</dbReference>
<feature type="domain" description="GH18" evidence="11">
    <location>
        <begin position="21"/>
        <end position="396"/>
    </location>
</feature>
<dbReference type="PANTHER" id="PTHR11177:SF317">
    <property type="entry name" value="CHITINASE 12-RELATED"/>
    <property type="match status" value="1"/>
</dbReference>
<evidence type="ECO:0000256" key="9">
    <source>
        <dbReference type="SAM" id="SignalP"/>
    </source>
</evidence>
<dbReference type="FunFam" id="3.20.20.80:FF:000007">
    <property type="entry name" value="Acidic mammalian chitinase"/>
    <property type="match status" value="2"/>
</dbReference>
<dbReference type="InterPro" id="IPR029070">
    <property type="entry name" value="Chitinase_insertion_sf"/>
</dbReference>
<gene>
    <name evidence="12" type="ORF">LSH36_393g02038</name>
</gene>
<evidence type="ECO:0000256" key="6">
    <source>
        <dbReference type="ARBA" id="ARBA00023295"/>
    </source>
</evidence>
<dbReference type="PROSITE" id="PS50940">
    <property type="entry name" value="CHIT_BIND_II"/>
    <property type="match status" value="1"/>
</dbReference>
<evidence type="ECO:0000256" key="7">
    <source>
        <dbReference type="RuleBase" id="RU000489"/>
    </source>
</evidence>
<dbReference type="InterPro" id="IPR002557">
    <property type="entry name" value="Chitin-bd_dom"/>
</dbReference>
<keyword evidence="6 7" id="KW-0326">Glycosidase</keyword>
<feature type="domain" description="Chitin-binding type-2" evidence="10">
    <location>
        <begin position="429"/>
        <end position="491"/>
    </location>
</feature>
<dbReference type="InterPro" id="IPR050314">
    <property type="entry name" value="Glycosyl_Hydrlase_18"/>
</dbReference>
<evidence type="ECO:0000256" key="2">
    <source>
        <dbReference type="ARBA" id="ARBA00022669"/>
    </source>
</evidence>
<dbReference type="InterPro" id="IPR036508">
    <property type="entry name" value="Chitin-bd_dom_sf"/>
</dbReference>
<dbReference type="GO" id="GO:0005576">
    <property type="term" value="C:extracellular region"/>
    <property type="evidence" value="ECO:0007669"/>
    <property type="project" value="InterPro"/>
</dbReference>
<keyword evidence="5" id="KW-1015">Disulfide bond</keyword>
<dbReference type="GO" id="GO:0006032">
    <property type="term" value="P:chitin catabolic process"/>
    <property type="evidence" value="ECO:0007669"/>
    <property type="project" value="TreeGrafter"/>
</dbReference>
<evidence type="ECO:0000256" key="4">
    <source>
        <dbReference type="ARBA" id="ARBA00022801"/>
    </source>
</evidence>
<dbReference type="PROSITE" id="PS51910">
    <property type="entry name" value="GH18_2"/>
    <property type="match status" value="2"/>
</dbReference>
<evidence type="ECO:0000313" key="12">
    <source>
        <dbReference type="EMBL" id="KAK2150730.1"/>
    </source>
</evidence>
<feature type="region of interest" description="Disordered" evidence="8">
    <location>
        <begin position="865"/>
        <end position="885"/>
    </location>
</feature>
<protein>
    <recommendedName>
        <fullName evidence="14">Chitinase</fullName>
    </recommendedName>
</protein>
<dbReference type="GO" id="GO:0008061">
    <property type="term" value="F:chitin binding"/>
    <property type="evidence" value="ECO:0007669"/>
    <property type="project" value="UniProtKB-KW"/>
</dbReference>
<dbReference type="SUPFAM" id="SSF51445">
    <property type="entry name" value="(Trans)glycosidases"/>
    <property type="match status" value="2"/>
</dbReference>
<dbReference type="FunFam" id="3.10.50.10:FF:000001">
    <property type="entry name" value="Chitinase 3-like 1"/>
    <property type="match status" value="2"/>
</dbReference>
<dbReference type="InterPro" id="IPR001223">
    <property type="entry name" value="Glyco_hydro18_cat"/>
</dbReference>
<dbReference type="GO" id="GO:0004568">
    <property type="term" value="F:chitinase activity"/>
    <property type="evidence" value="ECO:0007669"/>
    <property type="project" value="TreeGrafter"/>
</dbReference>
<feature type="region of interest" description="Disordered" evidence="8">
    <location>
        <begin position="396"/>
        <end position="428"/>
    </location>
</feature>
<dbReference type="InterPro" id="IPR001579">
    <property type="entry name" value="Glyco_hydro_18_chit_AS"/>
</dbReference>
<dbReference type="PANTHER" id="PTHR11177">
    <property type="entry name" value="CHITINASE"/>
    <property type="match status" value="1"/>
</dbReference>
<dbReference type="InterPro" id="IPR011583">
    <property type="entry name" value="Chitinase_II/V-like_cat"/>
</dbReference>
<proteinExistence type="inferred from homology"/>
<keyword evidence="13" id="KW-1185">Reference proteome</keyword>
<comment type="similarity">
    <text evidence="1">Belongs to the glycosyl hydrolase 18 family. Chitinase class II subfamily.</text>
</comment>
<feature type="domain" description="GH18" evidence="11">
    <location>
        <begin position="504"/>
        <end position="855"/>
    </location>
</feature>
<dbReference type="SMART" id="SM00636">
    <property type="entry name" value="Glyco_18"/>
    <property type="match status" value="2"/>
</dbReference>
<dbReference type="AlphaFoldDB" id="A0AAD9MZ20"/>
<sequence length="947" mass="105202">MNMLLLLLLASCMSASHGQEKHRICYYTNWSQYRPEPLKYFPENVDPFLCTQINYAFATMTGNRLSPYEWNDDGDNGMYKRVNDLKNTNPNLKVVLSVGGWNFGTEKMTAMLATPENRNEFVTTSITFLRDRNFDGLDLDFEYPGSRGSPAEDKERFTSLVQELRSAFDQEAIDTGKVRLLLTAAVGCGDTTIDAGYEIDVIAPLFDYIGIMSYDFNGAWDDVTGFNSPLVVNDVSASDFYKIRNLEWCAQRWESGGTPRDKIIVGVAVYGRGFTLTSTSENGLYVPANGACTAGTYTREAGILAYYEICKTLLASGTRVWRDDYKVPYVYNGDQWVGYDDIQSMTEKANWIVNSNYGGFMVWSLDLDDFRSSQSEGCNEGDYPLIGKMKEILTAGDPSTTTSSTTTTTTAAPGPTTAPPPTTTPPDFSGECTDMPDGNYEHPSDCTMYIMCSGGTAFEQTCPGGTYYDGVADSCVYGSDLPPDRKEECGLLQITGTDTSPEIFRRVCYYTTWSRFRPKPMNFFPHDVDASLCSHVVVAFADIHNNRISMNKPEDRYIYKQINDLKSRHPHLKTLIAVGGWLSGIKKMKSVLSTSKSRNVFVTTSISFLKDNNFDGLDLDFEYPGSRGGPELRKAFDTESRTSGNPRLLLSVCVPCDESIVDRGYEVDLLTRYVDWFGLMTYDLIDLSKYYTEVQSALYSHDDDDGSVERCASYWTDKGATADKIVIGIPAYGRGFTLYNSSNSGLDAPIIGLSKPRLYTKQHGVLAYYEVCLEMGNSDRSNWVDDIKASYLTVGSEWFTYESIRAAVLKVEWLNANHYSGYMIWSLDLDDFTGIACQQGSYPLASAINKTISSAAAVTTTTTTTTTSRITTTTSPPTSATKTYTTTPITTTTTTITTTKSITTAKVEQFDKAADQVTDNVYSDNDDDDSNNCNIIIIIIIIINYVS</sequence>